<feature type="domain" description="C2H2-type" evidence="13">
    <location>
        <begin position="143"/>
        <end position="170"/>
    </location>
</feature>
<dbReference type="SMART" id="SM00320">
    <property type="entry name" value="WD40"/>
    <property type="match status" value="4"/>
</dbReference>
<dbReference type="GO" id="GO:0008270">
    <property type="term" value="F:zinc ion binding"/>
    <property type="evidence" value="ECO:0007669"/>
    <property type="project" value="UniProtKB-KW"/>
</dbReference>
<feature type="domain" description="C2H2-type" evidence="13">
    <location>
        <begin position="190"/>
        <end position="218"/>
    </location>
</feature>
<dbReference type="PANTHER" id="PTHR44675">
    <property type="entry name" value="PAK1 INTERACTING PROTEIN 1"/>
    <property type="match status" value="1"/>
</dbReference>
<dbReference type="PANTHER" id="PTHR44675:SF1">
    <property type="entry name" value="P21-ACTIVATED PROTEIN KINASE-INTERACTING PROTEIN 1"/>
    <property type="match status" value="1"/>
</dbReference>
<evidence type="ECO:0000256" key="1">
    <source>
        <dbReference type="ARBA" id="ARBA00004123"/>
    </source>
</evidence>
<feature type="region of interest" description="Disordered" evidence="12">
    <location>
        <begin position="1299"/>
        <end position="1336"/>
    </location>
</feature>
<feature type="compositionally biased region" description="Basic and acidic residues" evidence="12">
    <location>
        <begin position="1433"/>
        <end position="1445"/>
    </location>
</feature>
<dbReference type="SUPFAM" id="SSF50978">
    <property type="entry name" value="WD40 repeat-like"/>
    <property type="match status" value="1"/>
</dbReference>
<feature type="compositionally biased region" description="Basic and acidic residues" evidence="12">
    <location>
        <begin position="1318"/>
        <end position="1328"/>
    </location>
</feature>
<dbReference type="Gene3D" id="2.20.28.230">
    <property type="match status" value="1"/>
</dbReference>
<dbReference type="Gene3D" id="2.10.70.10">
    <property type="entry name" value="Complement Module, domain 1"/>
    <property type="match status" value="1"/>
</dbReference>
<dbReference type="PROSITE" id="PS00028">
    <property type="entry name" value="ZINC_FINGER_C2H2_1"/>
    <property type="match status" value="4"/>
</dbReference>
<keyword evidence="4 9" id="KW-0863">Zinc-finger</keyword>
<comment type="caution">
    <text evidence="11">Lacks conserved residue(s) required for the propagation of feature annotation.</text>
</comment>
<comment type="subcellular location">
    <subcellularLocation>
        <location evidence="1">Nucleus</location>
    </subcellularLocation>
</comment>
<evidence type="ECO:0000256" key="2">
    <source>
        <dbReference type="ARBA" id="ARBA00022723"/>
    </source>
</evidence>
<dbReference type="PROSITE" id="PS50082">
    <property type="entry name" value="WD_REPEATS_2"/>
    <property type="match status" value="2"/>
</dbReference>
<evidence type="ECO:0000256" key="5">
    <source>
        <dbReference type="ARBA" id="ARBA00022833"/>
    </source>
</evidence>
<dbReference type="Pfam" id="PF00084">
    <property type="entry name" value="Sushi"/>
    <property type="match status" value="1"/>
</dbReference>
<keyword evidence="2" id="KW-0479">Metal-binding</keyword>
<evidence type="ECO:0000313" key="15">
    <source>
        <dbReference type="EMBL" id="CAD7281670.1"/>
    </source>
</evidence>
<dbReference type="EMBL" id="CAJPEX010003076">
    <property type="protein sequence ID" value="CAG0921822.1"/>
    <property type="molecule type" value="Genomic_DNA"/>
</dbReference>
<evidence type="ECO:0000256" key="9">
    <source>
        <dbReference type="PROSITE-ProRule" id="PRU00042"/>
    </source>
</evidence>
<feature type="region of interest" description="Disordered" evidence="12">
    <location>
        <begin position="1353"/>
        <end position="1375"/>
    </location>
</feature>
<keyword evidence="10" id="KW-0853">WD repeat</keyword>
<dbReference type="Gene3D" id="3.30.160.60">
    <property type="entry name" value="Classic Zinc Finger"/>
    <property type="match status" value="3"/>
</dbReference>
<reference evidence="15" key="1">
    <citation type="submission" date="2020-11" db="EMBL/GenBank/DDBJ databases">
        <authorList>
            <person name="Tran Van P."/>
        </authorList>
    </citation>
    <scope>NUCLEOTIDE SEQUENCE</scope>
</reference>
<dbReference type="GO" id="GO:0005634">
    <property type="term" value="C:nucleus"/>
    <property type="evidence" value="ECO:0007669"/>
    <property type="project" value="UniProtKB-SubCell"/>
</dbReference>
<dbReference type="Pfam" id="PF00400">
    <property type="entry name" value="WD40"/>
    <property type="match status" value="2"/>
</dbReference>
<evidence type="ECO:0000256" key="3">
    <source>
        <dbReference type="ARBA" id="ARBA00022737"/>
    </source>
</evidence>
<gene>
    <name evidence="15" type="ORF">NMOB1V02_LOCUS9309</name>
</gene>
<comment type="function">
    <text evidence="8">Negatively regulates the PAK1 kinase. PAK1 is a member of the PAK kinase family, which has been shown to play a positive role in the regulation of signaling pathways involving MAPK8 and RELA. PAK1 exists as an inactive homodimer, which is activated by binding of small GTPases such as CDC42 to an N-terminal regulatory domain. PAK1IP1 also binds to the N-terminus of PAK1, and inhibits the specific activation of PAK1 by CDC42. May be involved in ribosomal large subunit assembly.</text>
</comment>
<dbReference type="InterPro" id="IPR000436">
    <property type="entry name" value="Sushi_SCR_CCP_dom"/>
</dbReference>
<keyword evidence="16" id="KW-1185">Reference proteome</keyword>
<dbReference type="FunFam" id="3.30.160.60:FF:002343">
    <property type="entry name" value="Zinc finger protein 33A"/>
    <property type="match status" value="1"/>
</dbReference>
<dbReference type="SMART" id="SM00355">
    <property type="entry name" value="ZnF_C2H2"/>
    <property type="match status" value="4"/>
</dbReference>
<evidence type="ECO:0000256" key="6">
    <source>
        <dbReference type="ARBA" id="ARBA00023157"/>
    </source>
</evidence>
<feature type="region of interest" description="Disordered" evidence="12">
    <location>
        <begin position="1406"/>
        <end position="1454"/>
    </location>
</feature>
<keyword evidence="6" id="KW-1015">Disulfide bond</keyword>
<dbReference type="FunFam" id="3.30.160.60:FF:000145">
    <property type="entry name" value="Zinc finger protein 574"/>
    <property type="match status" value="1"/>
</dbReference>
<evidence type="ECO:0000259" key="13">
    <source>
        <dbReference type="PROSITE" id="PS50157"/>
    </source>
</evidence>
<evidence type="ECO:0000256" key="7">
    <source>
        <dbReference type="ARBA" id="ARBA00023242"/>
    </source>
</evidence>
<dbReference type="PROSITE" id="PS50157">
    <property type="entry name" value="ZINC_FINGER_C2H2_2"/>
    <property type="match status" value="3"/>
</dbReference>
<evidence type="ECO:0000256" key="12">
    <source>
        <dbReference type="SAM" id="MobiDB-lite"/>
    </source>
</evidence>
<proteinExistence type="predicted"/>
<dbReference type="InterPro" id="IPR015943">
    <property type="entry name" value="WD40/YVTN_repeat-like_dom_sf"/>
</dbReference>
<dbReference type="InterPro" id="IPR036322">
    <property type="entry name" value="WD40_repeat_dom_sf"/>
</dbReference>
<dbReference type="PROSITE" id="PS50923">
    <property type="entry name" value="SUSHI"/>
    <property type="match status" value="1"/>
</dbReference>
<dbReference type="Pfam" id="PF00096">
    <property type="entry name" value="zf-C2H2"/>
    <property type="match status" value="2"/>
</dbReference>
<feature type="repeat" description="WD" evidence="10">
    <location>
        <begin position="455"/>
        <end position="485"/>
    </location>
</feature>
<evidence type="ECO:0000259" key="14">
    <source>
        <dbReference type="PROSITE" id="PS50923"/>
    </source>
</evidence>
<dbReference type="EMBL" id="OA885113">
    <property type="protein sequence ID" value="CAD7281670.1"/>
    <property type="molecule type" value="Genomic_DNA"/>
</dbReference>
<feature type="domain" description="C2H2-type" evidence="13">
    <location>
        <begin position="115"/>
        <end position="142"/>
    </location>
</feature>
<name>A0A7R9BUW5_9CRUS</name>
<dbReference type="GO" id="GO:0006355">
    <property type="term" value="P:regulation of DNA-templated transcription"/>
    <property type="evidence" value="ECO:0007669"/>
    <property type="project" value="UniProtKB-ARBA"/>
</dbReference>
<organism evidence="15">
    <name type="scientific">Notodromas monacha</name>
    <dbReference type="NCBI Taxonomy" id="399045"/>
    <lineage>
        <taxon>Eukaryota</taxon>
        <taxon>Metazoa</taxon>
        <taxon>Ecdysozoa</taxon>
        <taxon>Arthropoda</taxon>
        <taxon>Crustacea</taxon>
        <taxon>Oligostraca</taxon>
        <taxon>Ostracoda</taxon>
        <taxon>Podocopa</taxon>
        <taxon>Podocopida</taxon>
        <taxon>Cypridocopina</taxon>
        <taxon>Cypridoidea</taxon>
        <taxon>Cyprididae</taxon>
        <taxon>Notodromas</taxon>
    </lineage>
</organism>
<sequence>MRLALLKSINVPQSVCQAMAGFPYPAFEYVGGLPPSQVPDAQCKPGGVPGSSSEDPLPMFEKFLAAGLSGLHPGVQVKTEQSAMSVVSRSVSPSNEERNHRCTRHFRSHQGHYPFSCPVCQKGFRDKSGLKRHYVVHTGEHPCKCQFCGKGFAENAKLNRHLQTHTGEYKFKCLICDKGFTEHVEGFSRHSCNICGKQFTCPKSVQRHISDVHKPRVKREMSKHLRPSKNLNPVCIRCELVFKNESDFRDHAKIHRDLNDQVPLKKKRRKCDGRQEPSGSCPICGKEFTRRSVQFAVDTCMTSMEVTVGTYEGFVLGYKVSKRKSSWSLKHVKRHLWTIHQMTEEAAAASSESQAKSPTTTTELKGCEFGSNLRCVRLSLNYRMEVTVGTYEGFVLGYKVSKRKSSWSLKIVFADKCHMNAVKTVASSGPIIASGSIDETIAVFNILKRKCVTVLQEHSATVTSIRFHGKNAFTCSEDGRIVVWDSKNWLPKAELPGHVGAVKDFAVHPSGKLGLSVGQDKTLRTWNLLKGRNAYVTNIKAVAHLVVYSPDGRYYAIALHDTVEVFSIETAGSVQTLRSEAERRISDLKFTPDGKEIVFSSDSPTIEFHDANFDENSQRSRKLSAHEPRVKAFAFGDVLLSERMARRTSAVSVLALILTLHLHLPFAENIVIRGRTSLVPPRQIRTLDPHAPYKLRLSDGSVVPQCHKPPSIENAYLDLELYRNPGLRNVEHDKDFLFGMARRTSAVSVLALILTLHLHLPFAENIVIRGRTSLVPPRQIRTLDPHAPYKLRLSDGSVVPQCHKPPSIENAYLDLELYRNPGLVRDHLTLFSVGEAANYHCLPGYFAGRPYQYTIAAKCVQARDGIPYWEVRGACTKYPKCSVPPIIHDAVLSLKDSSRREFDTGERIEFACDDGFSSSLGDMLPFTTCSLSEFAADWDPVVGDCWRDGEVGDVHRKLHEANFYAEDKRVARIRAEKEVHDVAGSSMADTRLVITSWPTDEELAEDRRRRIAYNVAHVLDRQEKAFDPYHNAPPFFDEATNYEDSKKKITKELKEKYRPGRIEPTRYDKDDTKTMVHMPEFIVGGSEETTAAVKDEFAVAQDAALKQEINSVQRETPVKDDIVQPVQKSVAAGLLKKIEESSIGPKFVLHQEDSVTKPVAKSSAAKQYQVQQDSIVPAAVHMHSDEKDIQRDLRLDKLIHHFEQDHPELLNRFKYEELHNHVHQVAVLEGDLALMEADDDEDDDALEDFENYPEDYEAMVEELESNDAEYSDQPRWLSHKEGKRESKRLAHLITMQKFNPHREPKSPPIDFKFPSTEKSLRGSTRKESLSSAMPVPCDGPNCDSEFWSMEVPPAESGLGSVKNLRRPESSEEVPEKVKNIPEVNQHHKKGKSKICTGDDCDLRASWGLGKAPAPPEKGEKPELVKLLWPGRPDTGRSPDYDTRNDPDEEESFDERPAWVQWLSKPKNLVIAFVMLVACTYTLLWLRCCVKGKPCEGKLESDEAANWDTVMESGTGTATANSGSKSQYLEQFDQFEDATELVTE</sequence>
<evidence type="ECO:0000313" key="16">
    <source>
        <dbReference type="Proteomes" id="UP000678499"/>
    </source>
</evidence>
<dbReference type="InterPro" id="IPR001680">
    <property type="entry name" value="WD40_rpt"/>
</dbReference>
<dbReference type="InterPro" id="IPR051959">
    <property type="entry name" value="PAK1-Kinase_Regulator"/>
</dbReference>
<keyword evidence="7" id="KW-0539">Nucleus</keyword>
<keyword evidence="3" id="KW-0677">Repeat</keyword>
<protein>
    <submittedName>
        <fullName evidence="15">Uncharacterized protein</fullName>
    </submittedName>
</protein>
<feature type="domain" description="Sushi" evidence="14">
    <location>
        <begin position="879"/>
        <end position="947"/>
    </location>
</feature>
<evidence type="ECO:0000256" key="10">
    <source>
        <dbReference type="PROSITE-ProRule" id="PRU00221"/>
    </source>
</evidence>
<dbReference type="Gene3D" id="2.130.10.10">
    <property type="entry name" value="YVTN repeat-like/Quinoprotein amine dehydrogenase"/>
    <property type="match status" value="2"/>
</dbReference>
<dbReference type="InterPro" id="IPR036236">
    <property type="entry name" value="Znf_C2H2_sf"/>
</dbReference>
<evidence type="ECO:0000256" key="4">
    <source>
        <dbReference type="ARBA" id="ARBA00022771"/>
    </source>
</evidence>
<dbReference type="PROSITE" id="PS50294">
    <property type="entry name" value="WD_REPEATS_REGION"/>
    <property type="match status" value="1"/>
</dbReference>
<feature type="compositionally biased region" description="Basic and acidic residues" evidence="12">
    <location>
        <begin position="1365"/>
        <end position="1375"/>
    </location>
</feature>
<dbReference type="SUPFAM" id="SSF57667">
    <property type="entry name" value="beta-beta-alpha zinc fingers"/>
    <property type="match status" value="2"/>
</dbReference>
<dbReference type="OrthoDB" id="308449at2759"/>
<dbReference type="Proteomes" id="UP000678499">
    <property type="component" value="Unassembled WGS sequence"/>
</dbReference>
<accession>A0A7R9BUW5</accession>
<dbReference type="InterPro" id="IPR013087">
    <property type="entry name" value="Znf_C2H2_type"/>
</dbReference>
<evidence type="ECO:0000256" key="11">
    <source>
        <dbReference type="PROSITE-ProRule" id="PRU00302"/>
    </source>
</evidence>
<feature type="repeat" description="WD" evidence="10">
    <location>
        <begin position="495"/>
        <end position="536"/>
    </location>
</feature>
<keyword evidence="11" id="KW-0768">Sushi</keyword>
<evidence type="ECO:0000256" key="8">
    <source>
        <dbReference type="ARBA" id="ARBA00045213"/>
    </source>
</evidence>
<keyword evidence="5" id="KW-0862">Zinc</keyword>